<dbReference type="AlphaFoldDB" id="A0A0U9HC38"/>
<dbReference type="SUPFAM" id="SSF56672">
    <property type="entry name" value="DNA/RNA polymerases"/>
    <property type="match status" value="1"/>
</dbReference>
<protein>
    <submittedName>
        <fullName evidence="3">Retron-type reverse transcriptase</fullName>
    </submittedName>
</protein>
<dbReference type="Proteomes" id="UP000062160">
    <property type="component" value="Unassembled WGS sequence"/>
</dbReference>
<dbReference type="InterPro" id="IPR043128">
    <property type="entry name" value="Rev_trsase/Diguanyl_cyclase"/>
</dbReference>
<feature type="domain" description="Reverse transcriptase" evidence="2">
    <location>
        <begin position="1"/>
        <end position="272"/>
    </location>
</feature>
<evidence type="ECO:0000259" key="2">
    <source>
        <dbReference type="PROSITE" id="PS50878"/>
    </source>
</evidence>
<evidence type="ECO:0000313" key="4">
    <source>
        <dbReference type="Proteomes" id="UP000062160"/>
    </source>
</evidence>
<dbReference type="STRING" id="224999.GCA_001485475_00187"/>
<keyword evidence="3" id="KW-0695">RNA-directed DNA polymerase</keyword>
<accession>A0A0U9HC38</accession>
<dbReference type="EMBL" id="DF976999">
    <property type="protein sequence ID" value="GAQ24205.1"/>
    <property type="molecule type" value="Genomic_DNA"/>
</dbReference>
<dbReference type="OrthoDB" id="9788687at2"/>
<dbReference type="Gene3D" id="3.30.70.270">
    <property type="match status" value="1"/>
</dbReference>
<dbReference type="GO" id="GO:0003964">
    <property type="term" value="F:RNA-directed DNA polymerase activity"/>
    <property type="evidence" value="ECO:0007669"/>
    <property type="project" value="UniProtKB-KW"/>
</dbReference>
<dbReference type="PROSITE" id="PS50878">
    <property type="entry name" value="RT_POL"/>
    <property type="match status" value="1"/>
</dbReference>
<keyword evidence="4" id="KW-1185">Reference proteome</keyword>
<sequence length="341" mass="40467">MAKTYKNLFESALTFSSLLNAHQSAKKGKRFRKDVIEFEMNLEGNIIKLYNELKNKTYAPGEYLEFTIYEPKKRLIKAAPYRDRVIHQWYVKNFIIPIFGKAFIYDSYACIEGKGMHGAAYRVQKFLKTAEAKWERPYILKGDIKSYFFSIDHTILYNIVASKIKDPEVLWLTKVILDTTEDPGIPVGSYTSQWFANLYLHQLDMFIKHKLKVKMYVRYMDDWVLIFKNKEEAQQALKEIIIFLDERLKLKLNKKTQIFPVKNGVNFCGYKIWSTHMKIRDCSKKKMKRKLKAYQRKYANGEMTLEEIKRSINSWKGYAKHADSYLLIDHMFKNFVLVKNK</sequence>
<dbReference type="InterPro" id="IPR051083">
    <property type="entry name" value="GrpII_Intron_Splice-Mob/Def"/>
</dbReference>
<name>A0A0U9HC38_9FIRM</name>
<keyword evidence="3" id="KW-0808">Transferase</keyword>
<feature type="coiled-coil region" evidence="1">
    <location>
        <begin position="284"/>
        <end position="311"/>
    </location>
</feature>
<evidence type="ECO:0000313" key="3">
    <source>
        <dbReference type="EMBL" id="GAQ24205.1"/>
    </source>
</evidence>
<proteinExistence type="predicted"/>
<keyword evidence="1" id="KW-0175">Coiled coil</keyword>
<dbReference type="PANTHER" id="PTHR34047:SF8">
    <property type="entry name" value="PROTEIN YKFC"/>
    <property type="match status" value="1"/>
</dbReference>
<dbReference type="PANTHER" id="PTHR34047">
    <property type="entry name" value="NUCLEAR INTRON MATURASE 1, MITOCHONDRIAL-RELATED"/>
    <property type="match status" value="1"/>
</dbReference>
<keyword evidence="3" id="KW-0548">Nucleotidyltransferase</keyword>
<dbReference type="InterPro" id="IPR000477">
    <property type="entry name" value="RT_dom"/>
</dbReference>
<dbReference type="InterPro" id="IPR043502">
    <property type="entry name" value="DNA/RNA_pol_sf"/>
</dbReference>
<dbReference type="CDD" id="cd01651">
    <property type="entry name" value="RT_G2_intron"/>
    <property type="match status" value="1"/>
</dbReference>
<gene>
    <name evidence="3" type="ORF">TSYNT_531</name>
</gene>
<organism evidence="3">
    <name type="scientific">Tepidanaerobacter syntrophicus</name>
    <dbReference type="NCBI Taxonomy" id="224999"/>
    <lineage>
        <taxon>Bacteria</taxon>
        <taxon>Bacillati</taxon>
        <taxon>Bacillota</taxon>
        <taxon>Clostridia</taxon>
        <taxon>Thermosediminibacterales</taxon>
        <taxon>Tepidanaerobacteraceae</taxon>
        <taxon>Tepidanaerobacter</taxon>
    </lineage>
</organism>
<dbReference type="RefSeq" id="WP_059031312.1">
    <property type="nucleotide sequence ID" value="NZ_DF976999.1"/>
</dbReference>
<dbReference type="Pfam" id="PF00078">
    <property type="entry name" value="RVT_1"/>
    <property type="match status" value="1"/>
</dbReference>
<reference evidence="3" key="1">
    <citation type="journal article" date="2016" name="Genome Announc.">
        <title>Draft Genome Sequence of the Syntrophic Lactate-Degrading Bacterium Tepidanaerobacter syntrophicus JLT.</title>
        <authorList>
            <person name="Matsuura N."/>
            <person name="Ohashi A."/>
            <person name="Tourlousse D.M."/>
            <person name="Sekiguchi Y."/>
        </authorList>
    </citation>
    <scope>NUCLEOTIDE SEQUENCE [LARGE SCALE GENOMIC DNA]</scope>
    <source>
        <strain evidence="3">JL</strain>
    </source>
</reference>
<evidence type="ECO:0000256" key="1">
    <source>
        <dbReference type="SAM" id="Coils"/>
    </source>
</evidence>